<gene>
    <name evidence="2" type="ORF">PL75_01180</name>
</gene>
<name>A0A0J0YU03_9NEIS</name>
<dbReference type="AlphaFoldDB" id="A0A0J0YU03"/>
<evidence type="ECO:0000256" key="1">
    <source>
        <dbReference type="SAM" id="MobiDB-lite"/>
    </source>
</evidence>
<evidence type="ECO:0000313" key="2">
    <source>
        <dbReference type="EMBL" id="KLT73594.1"/>
    </source>
</evidence>
<dbReference type="Pfam" id="PF13589">
    <property type="entry name" value="HATPase_c_3"/>
    <property type="match status" value="1"/>
</dbReference>
<dbReference type="InterPro" id="IPR036890">
    <property type="entry name" value="HATPase_C_sf"/>
</dbReference>
<organism evidence="2 3">
    <name type="scientific">Neisseria arctica</name>
    <dbReference type="NCBI Taxonomy" id="1470200"/>
    <lineage>
        <taxon>Bacteria</taxon>
        <taxon>Pseudomonadati</taxon>
        <taxon>Pseudomonadota</taxon>
        <taxon>Betaproteobacteria</taxon>
        <taxon>Neisseriales</taxon>
        <taxon>Neisseriaceae</taxon>
        <taxon>Neisseria</taxon>
    </lineage>
</organism>
<dbReference type="STRING" id="1470200.PL75_01180"/>
<dbReference type="Proteomes" id="UP000036027">
    <property type="component" value="Unassembled WGS sequence"/>
</dbReference>
<dbReference type="RefSeq" id="WP_047760091.1">
    <property type="nucleotide sequence ID" value="NZ_CP091510.1"/>
</dbReference>
<dbReference type="PATRIC" id="fig|1470200.3.peg.1028"/>
<comment type="caution">
    <text evidence="2">The sequence shown here is derived from an EMBL/GenBank/DDBJ whole genome shotgun (WGS) entry which is preliminary data.</text>
</comment>
<reference evidence="2 3" key="1">
    <citation type="submission" date="2014-11" db="EMBL/GenBank/DDBJ databases">
        <title>Genome of a novel goose pathogen.</title>
        <authorList>
            <person name="Hansen C.M."/>
            <person name="Hueffer K."/>
            <person name="Choi S.C."/>
        </authorList>
    </citation>
    <scope>NUCLEOTIDE SEQUENCE [LARGE SCALE GENOMIC DNA]</scope>
    <source>
        <strain evidence="2 3">KH1503</strain>
    </source>
</reference>
<evidence type="ECO:0000313" key="3">
    <source>
        <dbReference type="Proteomes" id="UP000036027"/>
    </source>
</evidence>
<protein>
    <submittedName>
        <fullName evidence="2">Uncharacterized protein</fullName>
    </submittedName>
</protein>
<sequence length="551" mass="62972">MENQKNTFEVNVSPEMQLYKVLQKLSYNMENAIAEFVDNSVQSYIDYIDQEVRPEKLEVQIEVDSEKKMLIIRDNAFGINRNNFQRAIRMGHKKDFSHQADSLSVYGIGLKSSAIWFSNTWKIETSALGYNEKLTASFDLNLLLHTGKDSIVVESMPEKIDSHYTSIVITNIERELEEEYFRDTVLPFLRETFFKFSFLKITIIFDQLVLQNDTDILSNPDPLIAPIFDKRGNCSGENITWKKLIELDYAGRKVKGFITIMNKGSYKQPGLRLLRNNRVVLGTLRDRNIPPELYQTSNKYAAQRIYGELHLDNFPVNFLKTGFDENLNGLYRLLHSELKGDGEKPDFINQAENFRARKPSKPKGGKSESSTDEDSNTPSSDIGSQPDPNTSSSGTGSQGSQPDKNISANDPIPEKIKFSEELYQSLSRLGNTKIQRFYKSLCRVCLKNDALLAYVCAWSFFESLKNCLNKDPGQEFTAFFNQKLDKLIQRKEEKKAYKQALSEIASKGNLCKHSAQYEVINAQQLAADFELLKDVLLDILKIHEKDEGVKN</sequence>
<feature type="compositionally biased region" description="Low complexity" evidence="1">
    <location>
        <begin position="390"/>
        <end position="401"/>
    </location>
</feature>
<accession>A0A0J0YU03</accession>
<dbReference type="OrthoDB" id="9813438at2"/>
<feature type="compositionally biased region" description="Polar residues" evidence="1">
    <location>
        <begin position="376"/>
        <end position="389"/>
    </location>
</feature>
<feature type="region of interest" description="Disordered" evidence="1">
    <location>
        <begin position="352"/>
        <end position="411"/>
    </location>
</feature>
<dbReference type="SUPFAM" id="SSF55874">
    <property type="entry name" value="ATPase domain of HSP90 chaperone/DNA topoisomerase II/histidine kinase"/>
    <property type="match status" value="1"/>
</dbReference>
<keyword evidence="3" id="KW-1185">Reference proteome</keyword>
<dbReference type="Gene3D" id="3.30.565.10">
    <property type="entry name" value="Histidine kinase-like ATPase, C-terminal domain"/>
    <property type="match status" value="1"/>
</dbReference>
<proteinExistence type="predicted"/>
<dbReference type="EMBL" id="JTDO01000002">
    <property type="protein sequence ID" value="KLT73594.1"/>
    <property type="molecule type" value="Genomic_DNA"/>
</dbReference>